<proteinExistence type="predicted"/>
<dbReference type="InterPro" id="IPR013196">
    <property type="entry name" value="HTH_11"/>
</dbReference>
<dbReference type="SUPFAM" id="SSF46785">
    <property type="entry name" value="Winged helix' DNA-binding domain"/>
    <property type="match status" value="1"/>
</dbReference>
<dbReference type="Pfam" id="PF08279">
    <property type="entry name" value="HTH_11"/>
    <property type="match status" value="1"/>
</dbReference>
<name>A0ABW0USM0_9ACTN</name>
<dbReference type="Proteomes" id="UP001596154">
    <property type="component" value="Unassembled WGS sequence"/>
</dbReference>
<dbReference type="InterPro" id="IPR036388">
    <property type="entry name" value="WH-like_DNA-bd_sf"/>
</dbReference>
<sequence length="123" mass="13274">MSQPPAMTVATRQALVRQLIEQDPTLSARKIAGQIGVSKDTVLRDLEAIRRADAQAAPEPPAAELDDEPDGDRLILVLDAPLRQALAVLRGIRGRPDTPRENVAAVRAAIRAMADHITEQGRS</sequence>
<accession>A0ABW0USM0</accession>
<protein>
    <submittedName>
        <fullName evidence="2">HTH domain-containing protein</fullName>
    </submittedName>
</protein>
<comment type="caution">
    <text evidence="2">The sequence shown here is derived from an EMBL/GenBank/DDBJ whole genome shotgun (WGS) entry which is preliminary data.</text>
</comment>
<organism evidence="2 3">
    <name type="scientific">Streptomyces bullii</name>
    <dbReference type="NCBI Taxonomy" id="349910"/>
    <lineage>
        <taxon>Bacteria</taxon>
        <taxon>Bacillati</taxon>
        <taxon>Actinomycetota</taxon>
        <taxon>Actinomycetes</taxon>
        <taxon>Kitasatosporales</taxon>
        <taxon>Streptomycetaceae</taxon>
        <taxon>Streptomyces</taxon>
    </lineage>
</organism>
<dbReference type="Gene3D" id="1.10.10.10">
    <property type="entry name" value="Winged helix-like DNA-binding domain superfamily/Winged helix DNA-binding domain"/>
    <property type="match status" value="1"/>
</dbReference>
<gene>
    <name evidence="2" type="ORF">ACFPZJ_19135</name>
</gene>
<evidence type="ECO:0000313" key="3">
    <source>
        <dbReference type="Proteomes" id="UP001596154"/>
    </source>
</evidence>
<reference evidence="3" key="1">
    <citation type="journal article" date="2019" name="Int. J. Syst. Evol. Microbiol.">
        <title>The Global Catalogue of Microorganisms (GCM) 10K type strain sequencing project: providing services to taxonomists for standard genome sequencing and annotation.</title>
        <authorList>
            <consortium name="The Broad Institute Genomics Platform"/>
            <consortium name="The Broad Institute Genome Sequencing Center for Infectious Disease"/>
            <person name="Wu L."/>
            <person name="Ma J."/>
        </authorList>
    </citation>
    <scope>NUCLEOTIDE SEQUENCE [LARGE SCALE GENOMIC DNA]</scope>
    <source>
        <strain evidence="3">CGMCC 4.7248</strain>
    </source>
</reference>
<evidence type="ECO:0000313" key="2">
    <source>
        <dbReference type="EMBL" id="MFC5635869.1"/>
    </source>
</evidence>
<dbReference type="InterPro" id="IPR036390">
    <property type="entry name" value="WH_DNA-bd_sf"/>
</dbReference>
<feature type="domain" description="Helix-turn-helix type 11" evidence="1">
    <location>
        <begin position="12"/>
        <end position="51"/>
    </location>
</feature>
<keyword evidence="3" id="KW-1185">Reference proteome</keyword>
<evidence type="ECO:0000259" key="1">
    <source>
        <dbReference type="Pfam" id="PF08279"/>
    </source>
</evidence>
<dbReference type="RefSeq" id="WP_381022813.1">
    <property type="nucleotide sequence ID" value="NZ_JBHSNY010000006.1"/>
</dbReference>
<dbReference type="EMBL" id="JBHSNY010000006">
    <property type="protein sequence ID" value="MFC5635869.1"/>
    <property type="molecule type" value="Genomic_DNA"/>
</dbReference>